<evidence type="ECO:0000313" key="2">
    <source>
        <dbReference type="EMBL" id="CAK9060731.1"/>
    </source>
</evidence>
<protein>
    <submittedName>
        <fullName evidence="2">Uncharacterized protein</fullName>
    </submittedName>
</protein>
<accession>A0ABP0NAP5</accession>
<gene>
    <name evidence="2" type="ORF">CCMP2556_LOCUS29871</name>
</gene>
<sequence>MSACQPLGNLQAIENIRRRRKRQPGPGSKMAGLGDERRVEEGDDSGMKREASLPSKETLAGESQFSKSPSVVGGKDEEAGREEMWWRGAGREKKK</sequence>
<name>A0ABP0NAP5_9DINO</name>
<comment type="caution">
    <text evidence="2">The sequence shown here is derived from an EMBL/GenBank/DDBJ whole genome shotgun (WGS) entry which is preliminary data.</text>
</comment>
<feature type="compositionally biased region" description="Basic and acidic residues" evidence="1">
    <location>
        <begin position="34"/>
        <end position="51"/>
    </location>
</feature>
<proteinExistence type="predicted"/>
<reference evidence="2 3" key="1">
    <citation type="submission" date="2024-02" db="EMBL/GenBank/DDBJ databases">
        <authorList>
            <person name="Chen Y."/>
            <person name="Shah S."/>
            <person name="Dougan E. K."/>
            <person name="Thang M."/>
            <person name="Chan C."/>
        </authorList>
    </citation>
    <scope>NUCLEOTIDE SEQUENCE [LARGE SCALE GENOMIC DNA]</scope>
</reference>
<evidence type="ECO:0000256" key="1">
    <source>
        <dbReference type="SAM" id="MobiDB-lite"/>
    </source>
</evidence>
<feature type="region of interest" description="Disordered" evidence="1">
    <location>
        <begin position="15"/>
        <end position="95"/>
    </location>
</feature>
<dbReference type="Proteomes" id="UP001642484">
    <property type="component" value="Unassembled WGS sequence"/>
</dbReference>
<organism evidence="2 3">
    <name type="scientific">Durusdinium trenchii</name>
    <dbReference type="NCBI Taxonomy" id="1381693"/>
    <lineage>
        <taxon>Eukaryota</taxon>
        <taxon>Sar</taxon>
        <taxon>Alveolata</taxon>
        <taxon>Dinophyceae</taxon>
        <taxon>Suessiales</taxon>
        <taxon>Symbiodiniaceae</taxon>
        <taxon>Durusdinium</taxon>
    </lineage>
</organism>
<keyword evidence="3" id="KW-1185">Reference proteome</keyword>
<evidence type="ECO:0000313" key="3">
    <source>
        <dbReference type="Proteomes" id="UP001642484"/>
    </source>
</evidence>
<dbReference type="EMBL" id="CAXAMN010021551">
    <property type="protein sequence ID" value="CAK9060731.1"/>
    <property type="molecule type" value="Genomic_DNA"/>
</dbReference>
<feature type="compositionally biased region" description="Basic and acidic residues" evidence="1">
    <location>
        <begin position="74"/>
        <end position="95"/>
    </location>
</feature>